<dbReference type="AlphaFoldDB" id="A0A852TV89"/>
<keyword evidence="2" id="KW-0378">Hydrolase</keyword>
<dbReference type="Gene3D" id="3.60.15.10">
    <property type="entry name" value="Ribonuclease Z/Hydroxyacylglutathione hydrolase-like"/>
    <property type="match status" value="1"/>
</dbReference>
<organism evidence="2 3">
    <name type="scientific">Spinactinospora alkalitolerans</name>
    <dbReference type="NCBI Taxonomy" id="687207"/>
    <lineage>
        <taxon>Bacteria</taxon>
        <taxon>Bacillati</taxon>
        <taxon>Actinomycetota</taxon>
        <taxon>Actinomycetes</taxon>
        <taxon>Streptosporangiales</taxon>
        <taxon>Nocardiopsidaceae</taxon>
        <taxon>Spinactinospora</taxon>
    </lineage>
</organism>
<dbReference type="InterPro" id="IPR036388">
    <property type="entry name" value="WH-like_DNA-bd_sf"/>
</dbReference>
<dbReference type="InterPro" id="IPR050662">
    <property type="entry name" value="Sec-metab_biosynth-thioest"/>
</dbReference>
<evidence type="ECO:0000259" key="1">
    <source>
        <dbReference type="SMART" id="SM00849"/>
    </source>
</evidence>
<dbReference type="InterPro" id="IPR001279">
    <property type="entry name" value="Metallo-B-lactamas"/>
</dbReference>
<evidence type="ECO:0000313" key="2">
    <source>
        <dbReference type="EMBL" id="NYE45820.1"/>
    </source>
</evidence>
<dbReference type="CDD" id="cd07725">
    <property type="entry name" value="TTHA1429-like_MBL-fold"/>
    <property type="match status" value="1"/>
</dbReference>
<proteinExistence type="predicted"/>
<dbReference type="EMBL" id="JACCCC010000001">
    <property type="protein sequence ID" value="NYE45820.1"/>
    <property type="molecule type" value="Genomic_DNA"/>
</dbReference>
<dbReference type="PANTHER" id="PTHR23131">
    <property type="entry name" value="ENDORIBONUCLEASE LACTB2"/>
    <property type="match status" value="1"/>
</dbReference>
<keyword evidence="3" id="KW-1185">Reference proteome</keyword>
<protein>
    <submittedName>
        <fullName evidence="2">Glyoxylase-like metal-dependent hydrolase (Beta-lactamase superfamily II)</fullName>
    </submittedName>
</protein>
<dbReference type="GO" id="GO:0016787">
    <property type="term" value="F:hydrolase activity"/>
    <property type="evidence" value="ECO:0007669"/>
    <property type="project" value="UniProtKB-KW"/>
</dbReference>
<accession>A0A852TV89</accession>
<dbReference type="InterPro" id="IPR036866">
    <property type="entry name" value="RibonucZ/Hydroxyglut_hydro"/>
</dbReference>
<feature type="domain" description="Metallo-beta-lactamase" evidence="1">
    <location>
        <begin position="28"/>
        <end position="241"/>
    </location>
</feature>
<evidence type="ECO:0000313" key="3">
    <source>
        <dbReference type="Proteomes" id="UP000589036"/>
    </source>
</evidence>
<dbReference type="SMART" id="SM00849">
    <property type="entry name" value="Lactamase_B"/>
    <property type="match status" value="1"/>
</dbReference>
<name>A0A852TV89_9ACTN</name>
<dbReference type="Proteomes" id="UP000589036">
    <property type="component" value="Unassembled WGS sequence"/>
</dbReference>
<gene>
    <name evidence="2" type="ORF">HDA32_000940</name>
</gene>
<dbReference type="SUPFAM" id="SSF56281">
    <property type="entry name" value="Metallo-hydrolase/oxidoreductase"/>
    <property type="match status" value="1"/>
</dbReference>
<comment type="caution">
    <text evidence="2">The sequence shown here is derived from an EMBL/GenBank/DDBJ whole genome shotgun (WGS) entry which is preliminary data.</text>
</comment>
<reference evidence="2 3" key="1">
    <citation type="submission" date="2020-07" db="EMBL/GenBank/DDBJ databases">
        <title>Sequencing the genomes of 1000 actinobacteria strains.</title>
        <authorList>
            <person name="Klenk H.-P."/>
        </authorList>
    </citation>
    <scope>NUCLEOTIDE SEQUENCE [LARGE SCALE GENOMIC DNA]</scope>
    <source>
        <strain evidence="2 3">CXB654</strain>
    </source>
</reference>
<dbReference type="RefSeq" id="WP_179642007.1">
    <property type="nucleotide sequence ID" value="NZ_BAAAYY010000024.1"/>
</dbReference>
<dbReference type="Pfam" id="PF00753">
    <property type="entry name" value="Lactamase_B"/>
    <property type="match status" value="1"/>
</dbReference>
<dbReference type="PANTHER" id="PTHR23131:SF4">
    <property type="entry name" value="METALLO-BETA-LACTAMASE SUPERFAMILY POTEIN"/>
    <property type="match status" value="1"/>
</dbReference>
<sequence>MREMPPVEDLGSGMWSVPVPIPGNPLGYTLVYVLESPRGPVLVDAGWQHEDSWEALTAGLESLGTSVDDVYGAVITHFHPDHSGLAGRVREASGAWIAMHHADVAVLRYINGLGGTDRRKTELDQLRRAGAGAEELRAYEKLDPRMDPPALPDRELSDGELVDLPQRKLRVVWTPGHSPGHICLHLEDSNHLFTGDHVLPGITPHIGLYSVDGSDGDPLGAFLNSLAQVPEIGAAEALPAHEQRFTDIAGRTAELIEHHEDRLRELLAVLSPEPLSLWELTAALTWSQGWEGMRTVSRRMAASEAAAHLRVLERRGLADLRVRGDDVLRWSAGSGPR</sequence>
<dbReference type="Gene3D" id="1.10.10.10">
    <property type="entry name" value="Winged helix-like DNA-binding domain superfamily/Winged helix DNA-binding domain"/>
    <property type="match status" value="1"/>
</dbReference>